<feature type="region of interest" description="Disordered" evidence="2">
    <location>
        <begin position="50"/>
        <end position="74"/>
    </location>
</feature>
<dbReference type="EMBL" id="JPKY01000018">
    <property type="protein sequence ID" value="KFH46581.1"/>
    <property type="molecule type" value="Genomic_DNA"/>
</dbReference>
<evidence type="ECO:0000256" key="2">
    <source>
        <dbReference type="SAM" id="MobiDB-lite"/>
    </source>
</evidence>
<protein>
    <submittedName>
        <fullName evidence="4">Dynein light chain roadblock-type-like protein</fullName>
    </submittedName>
</protein>
<dbReference type="InterPro" id="IPR004942">
    <property type="entry name" value="Roadblock/LAMTOR2_dom"/>
</dbReference>
<name>A0A086TB49_HAPC1</name>
<evidence type="ECO:0000259" key="3">
    <source>
        <dbReference type="SMART" id="SM00960"/>
    </source>
</evidence>
<dbReference type="SUPFAM" id="SSF103196">
    <property type="entry name" value="Roadblock/LC7 domain"/>
    <property type="match status" value="1"/>
</dbReference>
<feature type="domain" description="Roadblock/LAMTOR2" evidence="3">
    <location>
        <begin position="13"/>
        <end position="131"/>
    </location>
</feature>
<keyword evidence="5" id="KW-1185">Reference proteome</keyword>
<sequence>MADPLMASGLDALEEKLGRLTRKPGVKASIVLDRSTGSILKTSGDMTALRTSKSRNEATAASFSNEVPAAEESESKGLEEFARMIWNYVNTSGQLVQDLDTEDELKLLRLRTKKQEIVIVPDPKYLLTVVHDTPPA</sequence>
<dbReference type="STRING" id="857340.A0A086TB49"/>
<dbReference type="Proteomes" id="UP000029964">
    <property type="component" value="Unassembled WGS sequence"/>
</dbReference>
<feature type="compositionally biased region" description="Polar residues" evidence="2">
    <location>
        <begin position="50"/>
        <end position="65"/>
    </location>
</feature>
<accession>A0A086TB49</accession>
<dbReference type="OrthoDB" id="9985637at2759"/>
<dbReference type="PANTHER" id="PTHR10779">
    <property type="entry name" value="DYNEIN LIGHT CHAIN ROADBLOCK"/>
    <property type="match status" value="1"/>
</dbReference>
<dbReference type="Pfam" id="PF03259">
    <property type="entry name" value="Robl_LC7"/>
    <property type="match status" value="1"/>
</dbReference>
<gene>
    <name evidence="4" type="ORF">ACRE_026070</name>
</gene>
<dbReference type="Gene3D" id="3.30.450.30">
    <property type="entry name" value="Dynein light chain 2a, cytoplasmic"/>
    <property type="match status" value="1"/>
</dbReference>
<evidence type="ECO:0000313" key="4">
    <source>
        <dbReference type="EMBL" id="KFH46581.1"/>
    </source>
</evidence>
<organism evidence="4 5">
    <name type="scientific">Hapsidospora chrysogenum (strain ATCC 11550 / CBS 779.69 / DSM 880 / IAM 14645 / JCM 23072 / IMI 49137)</name>
    <name type="common">Acremonium chrysogenum</name>
    <dbReference type="NCBI Taxonomy" id="857340"/>
    <lineage>
        <taxon>Eukaryota</taxon>
        <taxon>Fungi</taxon>
        <taxon>Dikarya</taxon>
        <taxon>Ascomycota</taxon>
        <taxon>Pezizomycotina</taxon>
        <taxon>Sordariomycetes</taxon>
        <taxon>Hypocreomycetidae</taxon>
        <taxon>Hypocreales</taxon>
        <taxon>Bionectriaceae</taxon>
        <taxon>Hapsidospora</taxon>
    </lineage>
</organism>
<dbReference type="AlphaFoldDB" id="A0A086TB49"/>
<proteinExistence type="inferred from homology"/>
<dbReference type="HOGENOM" id="CLU_113002_0_0_1"/>
<evidence type="ECO:0000256" key="1">
    <source>
        <dbReference type="ARBA" id="ARBA00007191"/>
    </source>
</evidence>
<comment type="caution">
    <text evidence="4">The sequence shown here is derived from an EMBL/GenBank/DDBJ whole genome shotgun (WGS) entry which is preliminary data.</text>
</comment>
<evidence type="ECO:0000313" key="5">
    <source>
        <dbReference type="Proteomes" id="UP000029964"/>
    </source>
</evidence>
<comment type="similarity">
    <text evidence="1">Belongs to the GAMAD family.</text>
</comment>
<dbReference type="SMART" id="SM00960">
    <property type="entry name" value="Robl_LC7"/>
    <property type="match status" value="1"/>
</dbReference>
<reference evidence="5" key="1">
    <citation type="journal article" date="2014" name="Genome Announc.">
        <title>Genome sequence and annotation of Acremonium chrysogenum, producer of the beta-lactam antibiotic cephalosporin C.</title>
        <authorList>
            <person name="Terfehr D."/>
            <person name="Dahlmann T.A."/>
            <person name="Specht T."/>
            <person name="Zadra I."/>
            <person name="Kuernsteiner H."/>
            <person name="Kueck U."/>
        </authorList>
    </citation>
    <scope>NUCLEOTIDE SEQUENCE [LARGE SCALE GENOMIC DNA]</scope>
    <source>
        <strain evidence="5">ATCC 11550 / CBS 779.69 / DSM 880 / IAM 14645 / JCM 23072 / IMI 49137</strain>
    </source>
</reference>